<reference evidence="2 3" key="1">
    <citation type="submission" date="2023-12" db="EMBL/GenBank/DDBJ databases">
        <title>Denitrificimonas halotolerans sp. nov.,a novel species isolated from landfill leachate.</title>
        <authorList>
            <person name="Wang S."/>
        </authorList>
    </citation>
    <scope>NUCLEOTIDE SEQUENCE [LARGE SCALE GENOMIC DNA]</scope>
    <source>
        <strain evidence="2 3">JX-1</strain>
    </source>
</reference>
<dbReference type="CDD" id="cd06325">
    <property type="entry name" value="PBP1_ABC_unchar_transporter"/>
    <property type="match status" value="1"/>
</dbReference>
<dbReference type="SUPFAM" id="SSF53822">
    <property type="entry name" value="Periplasmic binding protein-like I"/>
    <property type="match status" value="1"/>
</dbReference>
<proteinExistence type="predicted"/>
<gene>
    <name evidence="2" type="ORF">TOI97_00820</name>
</gene>
<keyword evidence="3" id="KW-1185">Reference proteome</keyword>
<dbReference type="RefSeq" id="WP_321552231.1">
    <property type="nucleotide sequence ID" value="NZ_JAXIVU010000001.1"/>
</dbReference>
<sequence length="325" mass="34094">MTTFTKKALLSLSALTLAMSASFGALAESVKSVAVTAIVEHPALDSVRDGVLATLNEAGYEEGKNLKWQYQSAQGNTGTAAQIARKFIGDQPDAIVAIATPSAQAAVAGTKRIPIIFSAVTDPVEGQLTPSWEASGTNVTGVSDVLELGKQMELIKQIVPEAKRVGMVYNPGEANSVAVVTALKKILADYNLTLVEAAAPRSVDVGSAARSLVGKVDVIYTNTDNNVVSAYEALVKVGNDMNIPLIASDTDSVKRGAIAALGVNYMDLGKQTGRIVLRILEGENPGDIKPQTSENIQLFVNLSAAEKQGVTLSQELIDSAAEIIR</sequence>
<evidence type="ECO:0000256" key="1">
    <source>
        <dbReference type="SAM" id="SignalP"/>
    </source>
</evidence>
<dbReference type="InterPro" id="IPR028082">
    <property type="entry name" value="Peripla_BP_I"/>
</dbReference>
<organism evidence="2 3">
    <name type="scientific">Denitrificimonas halotolerans</name>
    <dbReference type="NCBI Taxonomy" id="3098930"/>
    <lineage>
        <taxon>Bacteria</taxon>
        <taxon>Pseudomonadati</taxon>
        <taxon>Pseudomonadota</taxon>
        <taxon>Gammaproteobacteria</taxon>
        <taxon>Pseudomonadales</taxon>
        <taxon>Pseudomonadaceae</taxon>
        <taxon>Denitrificimonas</taxon>
    </lineage>
</organism>
<dbReference type="Gene3D" id="3.40.50.2300">
    <property type="match status" value="2"/>
</dbReference>
<dbReference type="EMBL" id="JAXIVU010000001">
    <property type="protein sequence ID" value="MDY7218129.1"/>
    <property type="molecule type" value="Genomic_DNA"/>
</dbReference>
<dbReference type="Proteomes" id="UP001294570">
    <property type="component" value="Unassembled WGS sequence"/>
</dbReference>
<protein>
    <submittedName>
        <fullName evidence="2">ABC transporter substrate-binding protein</fullName>
    </submittedName>
</protein>
<dbReference type="Pfam" id="PF04392">
    <property type="entry name" value="ABC_sub_bind"/>
    <property type="match status" value="1"/>
</dbReference>
<dbReference type="PANTHER" id="PTHR35271">
    <property type="entry name" value="ABC TRANSPORTER, SUBSTRATE-BINDING LIPOPROTEIN-RELATED"/>
    <property type="match status" value="1"/>
</dbReference>
<accession>A0ABU5GMT2</accession>
<keyword evidence="1" id="KW-0732">Signal</keyword>
<evidence type="ECO:0000313" key="2">
    <source>
        <dbReference type="EMBL" id="MDY7218129.1"/>
    </source>
</evidence>
<dbReference type="PANTHER" id="PTHR35271:SF1">
    <property type="entry name" value="ABC TRANSPORTER, SUBSTRATE-BINDING LIPOPROTEIN"/>
    <property type="match status" value="1"/>
</dbReference>
<comment type="caution">
    <text evidence="2">The sequence shown here is derived from an EMBL/GenBank/DDBJ whole genome shotgun (WGS) entry which is preliminary data.</text>
</comment>
<name>A0ABU5GMT2_9GAMM</name>
<evidence type="ECO:0000313" key="3">
    <source>
        <dbReference type="Proteomes" id="UP001294570"/>
    </source>
</evidence>
<feature type="chain" id="PRO_5045254110" evidence="1">
    <location>
        <begin position="28"/>
        <end position="325"/>
    </location>
</feature>
<feature type="signal peptide" evidence="1">
    <location>
        <begin position="1"/>
        <end position="27"/>
    </location>
</feature>
<dbReference type="InterPro" id="IPR007487">
    <property type="entry name" value="ABC_transpt-TYRBP-like"/>
</dbReference>